<dbReference type="GO" id="GO:0004316">
    <property type="term" value="F:3-oxoacyl-[acyl-carrier-protein] reductase (NADPH) activity"/>
    <property type="evidence" value="ECO:0007669"/>
    <property type="project" value="UniProtKB-EC"/>
</dbReference>
<evidence type="ECO:0000313" key="3">
    <source>
        <dbReference type="EMBL" id="QDU18619.1"/>
    </source>
</evidence>
<evidence type="ECO:0000256" key="2">
    <source>
        <dbReference type="ARBA" id="ARBA00023002"/>
    </source>
</evidence>
<dbReference type="Gene3D" id="3.40.50.720">
    <property type="entry name" value="NAD(P)-binding Rossmann-like Domain"/>
    <property type="match status" value="1"/>
</dbReference>
<dbReference type="SUPFAM" id="SSF51735">
    <property type="entry name" value="NAD(P)-binding Rossmann-fold domains"/>
    <property type="match status" value="1"/>
</dbReference>
<reference evidence="3 4" key="1">
    <citation type="submission" date="2019-02" db="EMBL/GenBank/DDBJ databases">
        <title>Deep-cultivation of Planctomycetes and their phenomic and genomic characterization uncovers novel biology.</title>
        <authorList>
            <person name="Wiegand S."/>
            <person name="Jogler M."/>
            <person name="Boedeker C."/>
            <person name="Pinto D."/>
            <person name="Vollmers J."/>
            <person name="Rivas-Marin E."/>
            <person name="Kohn T."/>
            <person name="Peeters S.H."/>
            <person name="Heuer A."/>
            <person name="Rast P."/>
            <person name="Oberbeckmann S."/>
            <person name="Bunk B."/>
            <person name="Jeske O."/>
            <person name="Meyerdierks A."/>
            <person name="Storesund J.E."/>
            <person name="Kallscheuer N."/>
            <person name="Luecker S."/>
            <person name="Lage O.M."/>
            <person name="Pohl T."/>
            <person name="Merkel B.J."/>
            <person name="Hornburger P."/>
            <person name="Mueller R.-W."/>
            <person name="Bruemmer F."/>
            <person name="Labrenz M."/>
            <person name="Spormann A.M."/>
            <person name="Op den Camp H."/>
            <person name="Overmann J."/>
            <person name="Amann R."/>
            <person name="Jetten M.S.M."/>
            <person name="Mascher T."/>
            <person name="Medema M.H."/>
            <person name="Devos D.P."/>
            <person name="Kaster A.-K."/>
            <person name="Ovreas L."/>
            <person name="Rohde M."/>
            <person name="Galperin M.Y."/>
            <person name="Jogler C."/>
        </authorList>
    </citation>
    <scope>NUCLEOTIDE SEQUENCE [LARGE SCALE GENOMIC DNA]</scope>
    <source>
        <strain evidence="3 4">ETA_A1</strain>
    </source>
</reference>
<dbReference type="AlphaFoldDB" id="A0A517XM78"/>
<proteinExistence type="inferred from homology"/>
<dbReference type="OrthoDB" id="9803333at2"/>
<keyword evidence="2 3" id="KW-0560">Oxidoreductase</keyword>
<accession>A0A517XM78</accession>
<gene>
    <name evidence="3" type="primary">fabG_3</name>
    <name evidence="3" type="ORF">ETAA1_05120</name>
</gene>
<dbReference type="Pfam" id="PF13561">
    <property type="entry name" value="adh_short_C2"/>
    <property type="match status" value="1"/>
</dbReference>
<comment type="similarity">
    <text evidence="1">Belongs to the short-chain dehydrogenases/reductases (SDR) family.</text>
</comment>
<organism evidence="3 4">
    <name type="scientific">Urbifossiella limnaea</name>
    <dbReference type="NCBI Taxonomy" id="2528023"/>
    <lineage>
        <taxon>Bacteria</taxon>
        <taxon>Pseudomonadati</taxon>
        <taxon>Planctomycetota</taxon>
        <taxon>Planctomycetia</taxon>
        <taxon>Gemmatales</taxon>
        <taxon>Gemmataceae</taxon>
        <taxon>Urbifossiella</taxon>
    </lineage>
</organism>
<dbReference type="Proteomes" id="UP000319576">
    <property type="component" value="Chromosome"/>
</dbReference>
<dbReference type="RefSeq" id="WP_145234023.1">
    <property type="nucleotide sequence ID" value="NZ_CP036273.1"/>
</dbReference>
<keyword evidence="4" id="KW-1185">Reference proteome</keyword>
<dbReference type="PANTHER" id="PTHR42760">
    <property type="entry name" value="SHORT-CHAIN DEHYDROGENASES/REDUCTASES FAMILY MEMBER"/>
    <property type="match status" value="1"/>
</dbReference>
<sequence>MTSDLSGKVALVTGAARGIGQAIADRYARNGAVVYYTDLILDEARAAADRTPNGRALKLDVTSTADVAAAVERVVAGSGRLDILVNNAGVNTMAHRVTIDEFPRAEWDRILAVDLTGLYEMTRAAAAVMKRQRGGRIINIASIAGLVPLRLQCAFVAAKAGVVNLTKGTALELGPHGVLTNAIAPGSTLTEGTRKLFYGDDGLFKESVQRMLDHVPLGRPGTVDEIAVAALFLADPENSYMNGHVLTVDGGWTAGYARDF</sequence>
<protein>
    <submittedName>
        <fullName evidence="3">3-oxoacyl-[acyl-carrier-protein] reductase FabG</fullName>
        <ecNumber evidence="3">1.1.1.100</ecNumber>
    </submittedName>
</protein>
<dbReference type="KEGG" id="uli:ETAA1_05120"/>
<evidence type="ECO:0000313" key="4">
    <source>
        <dbReference type="Proteomes" id="UP000319576"/>
    </source>
</evidence>
<evidence type="ECO:0000256" key="1">
    <source>
        <dbReference type="ARBA" id="ARBA00006484"/>
    </source>
</evidence>
<dbReference type="EMBL" id="CP036273">
    <property type="protein sequence ID" value="QDU18619.1"/>
    <property type="molecule type" value="Genomic_DNA"/>
</dbReference>
<dbReference type="InterPro" id="IPR036291">
    <property type="entry name" value="NAD(P)-bd_dom_sf"/>
</dbReference>
<dbReference type="PANTHER" id="PTHR42760:SF133">
    <property type="entry name" value="3-OXOACYL-[ACYL-CARRIER-PROTEIN] REDUCTASE"/>
    <property type="match status" value="1"/>
</dbReference>
<dbReference type="PRINTS" id="PR00081">
    <property type="entry name" value="GDHRDH"/>
</dbReference>
<dbReference type="PRINTS" id="PR00080">
    <property type="entry name" value="SDRFAMILY"/>
</dbReference>
<dbReference type="EC" id="1.1.1.100" evidence="3"/>
<name>A0A517XM78_9BACT</name>
<dbReference type="FunFam" id="3.40.50.720:FF:000084">
    <property type="entry name" value="Short-chain dehydrogenase reductase"/>
    <property type="match status" value="1"/>
</dbReference>
<dbReference type="InterPro" id="IPR002347">
    <property type="entry name" value="SDR_fam"/>
</dbReference>